<organism evidence="2 3">
    <name type="scientific">Salana multivorans</name>
    <dbReference type="NCBI Taxonomy" id="120377"/>
    <lineage>
        <taxon>Bacteria</taxon>
        <taxon>Bacillati</taxon>
        <taxon>Actinomycetota</taxon>
        <taxon>Actinomycetes</taxon>
        <taxon>Micrococcales</taxon>
        <taxon>Beutenbergiaceae</taxon>
        <taxon>Salana</taxon>
    </lineage>
</organism>
<accession>A0A3N2DAS4</accession>
<sequence length="680" mass="74264">MSVAPAATAPTSAPSAVPAGGTTDPTEGTRAALSQLARVALPPEVRAAVEAAPSVVVPASREELYALALGPDGGPVFEVAYDVAAAGGATSTRIVEATVARCRNGIAVNYPEDYIRRRDPDCMRIADDLPTDKPRYRDREGGEFDPTRTETLDWLATQPLAVVPFKAGGRRHGYPSVAIVPQNAAFFALALVDLQGWVTFEELAEETSARGEETWAPRSLMVVAPPFRHTRFDGRQVVVHNRSETLHEVWAYNLYPGPSAKKGVFSVLLDIGEREAEPWYTAHASSVLVTTPYDNEIVIMHEGASGGGKSEMTQDLRRMDDGRILLGRNVNTGEPYIITLNESSSLRPVTDDMTLCHPALPHDEGKLAIADAEDGWFIRIDNLTSYGEDPKLEKICIQPAEPLVFFNVQGVPDATILPWEHTPDSTGKPCPNPRVVVPRRLIPRIIDEPEQVDVRTFGVRMPACTREKPTYGIMGIAHIVPPSLAWVWRLIAPRGDKNPSIGESAAEASTIRHGGLVAEGVGSYWPFSTGTKVGAANLLLRQIVSAPRTRYVLTPNQHIGAYQVGFAAEWLTREYLARRGVARLRRDRLAPARCPLFGYTLTDMVLDGQTIRPTLLRPEFQSQVGEAAYDEGARILSDFFAAELSQFLTDELDPLGRSIIEAVLRGASVEEYEELTPILG</sequence>
<dbReference type="AlphaFoldDB" id="A0A3N2DAS4"/>
<dbReference type="Pfam" id="PF16260">
    <property type="entry name" value="DUF4914"/>
    <property type="match status" value="1"/>
</dbReference>
<gene>
    <name evidence="2" type="ORF">EDD28_1491</name>
</gene>
<dbReference type="Proteomes" id="UP000275356">
    <property type="component" value="Unassembled WGS sequence"/>
</dbReference>
<evidence type="ECO:0000313" key="3">
    <source>
        <dbReference type="Proteomes" id="UP000275356"/>
    </source>
</evidence>
<feature type="compositionally biased region" description="Low complexity" evidence="1">
    <location>
        <begin position="1"/>
        <end position="19"/>
    </location>
</feature>
<protein>
    <submittedName>
        <fullName evidence="2">Uncharacterized protein DUF4914</fullName>
    </submittedName>
</protein>
<dbReference type="SUPFAM" id="SSF53795">
    <property type="entry name" value="PEP carboxykinase-like"/>
    <property type="match status" value="1"/>
</dbReference>
<evidence type="ECO:0000256" key="1">
    <source>
        <dbReference type="SAM" id="MobiDB-lite"/>
    </source>
</evidence>
<feature type="region of interest" description="Disordered" evidence="1">
    <location>
        <begin position="1"/>
        <end position="28"/>
    </location>
</feature>
<evidence type="ECO:0000313" key="2">
    <source>
        <dbReference type="EMBL" id="ROR96899.1"/>
    </source>
</evidence>
<dbReference type="RefSeq" id="WP_123739017.1">
    <property type="nucleotide sequence ID" value="NZ_CALFQU010000029.1"/>
</dbReference>
<dbReference type="InterPro" id="IPR032583">
    <property type="entry name" value="DUF4914"/>
</dbReference>
<dbReference type="EMBL" id="RKHQ01000001">
    <property type="protein sequence ID" value="ROR96899.1"/>
    <property type="molecule type" value="Genomic_DNA"/>
</dbReference>
<proteinExistence type="predicted"/>
<keyword evidence="3" id="KW-1185">Reference proteome</keyword>
<reference evidence="2 3" key="1">
    <citation type="submission" date="2018-11" db="EMBL/GenBank/DDBJ databases">
        <title>Sequencing the genomes of 1000 actinobacteria strains.</title>
        <authorList>
            <person name="Klenk H.-P."/>
        </authorList>
    </citation>
    <scope>NUCLEOTIDE SEQUENCE [LARGE SCALE GENOMIC DNA]</scope>
    <source>
        <strain evidence="2 3">DSM 13521</strain>
    </source>
</reference>
<dbReference type="OrthoDB" id="9763944at2"/>
<comment type="caution">
    <text evidence="2">The sequence shown here is derived from an EMBL/GenBank/DDBJ whole genome shotgun (WGS) entry which is preliminary data.</text>
</comment>
<name>A0A3N2DAS4_9MICO</name>